<evidence type="ECO:0000256" key="1">
    <source>
        <dbReference type="SAM" id="SignalP"/>
    </source>
</evidence>
<dbReference type="Pfam" id="PF09603">
    <property type="entry name" value="Fib_succ_major"/>
    <property type="match status" value="1"/>
</dbReference>
<feature type="signal peptide" evidence="1">
    <location>
        <begin position="1"/>
        <end position="20"/>
    </location>
</feature>
<evidence type="ECO:0000259" key="3">
    <source>
        <dbReference type="Pfam" id="PF14292"/>
    </source>
</evidence>
<feature type="domain" description="SusE outer membrane protein" evidence="3">
    <location>
        <begin position="26"/>
        <end position="122"/>
    </location>
</feature>
<dbReference type="Pfam" id="PF14292">
    <property type="entry name" value="SusE"/>
    <property type="match status" value="1"/>
</dbReference>
<gene>
    <name evidence="4" type="ORF">HMPREF9448_00109</name>
</gene>
<dbReference type="RefSeq" id="WP_008860739.1">
    <property type="nucleotide sequence ID" value="NZ_JH815203.1"/>
</dbReference>
<feature type="domain" description="Fibrobacter succinogenes major paralogous" evidence="2">
    <location>
        <begin position="171"/>
        <end position="363"/>
    </location>
</feature>
<protein>
    <recommendedName>
        <fullName evidence="6">Fibrobacter succinogenes major paralogous domain-containing protein</fullName>
    </recommendedName>
</protein>
<feature type="chain" id="PRO_5003844986" description="Fibrobacter succinogenes major paralogous domain-containing protein" evidence="1">
    <location>
        <begin position="21"/>
        <end position="365"/>
    </location>
</feature>
<evidence type="ECO:0000313" key="5">
    <source>
        <dbReference type="Proteomes" id="UP000006044"/>
    </source>
</evidence>
<dbReference type="InterPro" id="IPR011871">
    <property type="entry name" value="Fib_succ_major"/>
</dbReference>
<reference evidence="4 5" key="1">
    <citation type="submission" date="2012-08" db="EMBL/GenBank/DDBJ databases">
        <title>The Genome Sequence of Barnesiella intestinihominis YIT 11860.</title>
        <authorList>
            <consortium name="The Broad Institute Genome Sequencing Platform"/>
            <person name="Earl A."/>
            <person name="Ward D."/>
            <person name="Feldgarden M."/>
            <person name="Gevers D."/>
            <person name="Morotomi M."/>
            <person name="Walker B."/>
            <person name="Young S.K."/>
            <person name="Zeng Q."/>
            <person name="Gargeya S."/>
            <person name="Fitzgerald M."/>
            <person name="Haas B."/>
            <person name="Abouelleil A."/>
            <person name="Alvarado L."/>
            <person name="Arachchi H.M."/>
            <person name="Berlin A.M."/>
            <person name="Chapman S.B."/>
            <person name="Goldberg J."/>
            <person name="Griggs A."/>
            <person name="Gujja S."/>
            <person name="Hansen M."/>
            <person name="Howarth C."/>
            <person name="Imamovic A."/>
            <person name="Larimer J."/>
            <person name="McCowen C."/>
            <person name="Montmayeur A."/>
            <person name="Murphy C."/>
            <person name="Neiman D."/>
            <person name="Pearson M."/>
            <person name="Priest M."/>
            <person name="Roberts A."/>
            <person name="Saif S."/>
            <person name="Shea T."/>
            <person name="Sisk P."/>
            <person name="Sykes S."/>
            <person name="Wortman J."/>
            <person name="Nusbaum C."/>
            <person name="Birren B."/>
        </authorList>
    </citation>
    <scope>NUCLEOTIDE SEQUENCE [LARGE SCALE GENOMIC DNA]</scope>
    <source>
        <strain evidence="4 5">YIT 11860</strain>
    </source>
</reference>
<dbReference type="AlphaFoldDB" id="K0XPY8"/>
<keyword evidence="5" id="KW-1185">Reference proteome</keyword>
<dbReference type="HOGENOM" id="CLU_923320_0_0_10"/>
<dbReference type="PROSITE" id="PS51257">
    <property type="entry name" value="PROKAR_LIPOPROTEIN"/>
    <property type="match status" value="1"/>
</dbReference>
<dbReference type="STRING" id="742726.HMPREF9448_00109"/>
<dbReference type="InterPro" id="IPR025970">
    <property type="entry name" value="SusE"/>
</dbReference>
<proteinExistence type="predicted"/>
<dbReference type="eggNOG" id="ENOG5033P9Y">
    <property type="taxonomic scope" value="Bacteria"/>
</dbReference>
<evidence type="ECO:0000259" key="2">
    <source>
        <dbReference type="Pfam" id="PF09603"/>
    </source>
</evidence>
<keyword evidence="1" id="KW-0732">Signal</keyword>
<dbReference type="GeneID" id="77847484"/>
<comment type="caution">
    <text evidence="4">The sequence shown here is derived from an EMBL/GenBank/DDBJ whole genome shotgun (WGS) entry which is preliminary data.</text>
</comment>
<dbReference type="Proteomes" id="UP000006044">
    <property type="component" value="Unassembled WGS sequence"/>
</dbReference>
<dbReference type="NCBIfam" id="TIGR02145">
    <property type="entry name" value="Fib_succ_major"/>
    <property type="match status" value="1"/>
</dbReference>
<sequence>MKKSLFYLTAALLIATTSCSEDNNDNDPKGQESNITLYAPDDLEEFDLLYENPTRKLKFEWEGDKEGATYALIFSLDEEMNNIERIDIGTEMYTSLTHQDLDDLLGKLGVGEYKRGELYWAVESENEGTLSRSEIRSMKLFRFYKPFIDPRDNEEYRVCRVFDPISEDYAVWLADNLRATTYSDGTPLGENDVKFYTPQEGEDESWTKVFGGYYTWTATMRGTRGAEEGEKIQGIAPEGWHIPTKTEWDFLINACGDPTMPATILKEKSYWDPNAGDVGMNSIGFNMAGTGYIWSIPENDVIEAFANTYFWTSTAPKDGDVYPWNPDPVNFPNQGVTYGFTLNDSGAALYPYDRNRGYSVRCVLD</sequence>
<name>K0XPY8_9BACT</name>
<evidence type="ECO:0000313" key="4">
    <source>
        <dbReference type="EMBL" id="EJZ65935.1"/>
    </source>
</evidence>
<accession>K0XPY8</accession>
<dbReference type="OrthoDB" id="9805760at2"/>
<dbReference type="EMBL" id="ADLE01000001">
    <property type="protein sequence ID" value="EJZ65935.1"/>
    <property type="molecule type" value="Genomic_DNA"/>
</dbReference>
<evidence type="ECO:0008006" key="6">
    <source>
        <dbReference type="Google" id="ProtNLM"/>
    </source>
</evidence>
<organism evidence="4 5">
    <name type="scientific">Barnesiella intestinihominis YIT 11860</name>
    <dbReference type="NCBI Taxonomy" id="742726"/>
    <lineage>
        <taxon>Bacteria</taxon>
        <taxon>Pseudomonadati</taxon>
        <taxon>Bacteroidota</taxon>
        <taxon>Bacteroidia</taxon>
        <taxon>Bacteroidales</taxon>
        <taxon>Barnesiellaceae</taxon>
        <taxon>Barnesiella</taxon>
    </lineage>
</organism>